<accession>A0A5C5V2C2</accession>
<dbReference type="GO" id="GO:0008897">
    <property type="term" value="F:holo-[acyl-carrier-protein] synthase activity"/>
    <property type="evidence" value="ECO:0007669"/>
    <property type="project" value="InterPro"/>
</dbReference>
<dbReference type="InterPro" id="IPR055066">
    <property type="entry name" value="AASDHPPT_N"/>
</dbReference>
<dbReference type="InterPro" id="IPR008278">
    <property type="entry name" value="4-PPantetheinyl_Trfase_dom"/>
</dbReference>
<evidence type="ECO:0000313" key="5">
    <source>
        <dbReference type="EMBL" id="TWT32736.1"/>
    </source>
</evidence>
<protein>
    <submittedName>
        <fullName evidence="5">4'-phosphopantetheinyl transferase psf-1</fullName>
        <ecNumber evidence="5">2.7.8.-</ecNumber>
    </submittedName>
</protein>
<reference evidence="5 6" key="1">
    <citation type="submission" date="2019-02" db="EMBL/GenBank/DDBJ databases">
        <title>Deep-cultivation of Planctomycetes and their phenomic and genomic characterization uncovers novel biology.</title>
        <authorList>
            <person name="Wiegand S."/>
            <person name="Jogler M."/>
            <person name="Boedeker C."/>
            <person name="Pinto D."/>
            <person name="Vollmers J."/>
            <person name="Rivas-Marin E."/>
            <person name="Kohn T."/>
            <person name="Peeters S.H."/>
            <person name="Heuer A."/>
            <person name="Rast P."/>
            <person name="Oberbeckmann S."/>
            <person name="Bunk B."/>
            <person name="Jeske O."/>
            <person name="Meyerdierks A."/>
            <person name="Storesund J.E."/>
            <person name="Kallscheuer N."/>
            <person name="Luecker S."/>
            <person name="Lage O.M."/>
            <person name="Pohl T."/>
            <person name="Merkel B.J."/>
            <person name="Hornburger P."/>
            <person name="Mueller R.-W."/>
            <person name="Bruemmer F."/>
            <person name="Labrenz M."/>
            <person name="Spormann A.M."/>
            <person name="Op Den Camp H."/>
            <person name="Overmann J."/>
            <person name="Amann R."/>
            <person name="Jetten M.S.M."/>
            <person name="Mascher T."/>
            <person name="Medema M.H."/>
            <person name="Devos D.P."/>
            <person name="Kaster A.-K."/>
            <person name="Ovreas L."/>
            <person name="Rohde M."/>
            <person name="Galperin M.Y."/>
            <person name="Jogler C."/>
        </authorList>
    </citation>
    <scope>NUCLEOTIDE SEQUENCE [LARGE SCALE GENOMIC DNA]</scope>
    <source>
        <strain evidence="5 6">Enr8</strain>
    </source>
</reference>
<dbReference type="Pfam" id="PF01648">
    <property type="entry name" value="ACPS"/>
    <property type="match status" value="1"/>
</dbReference>
<dbReference type="SUPFAM" id="SSF56214">
    <property type="entry name" value="4'-phosphopantetheinyl transferase"/>
    <property type="match status" value="2"/>
</dbReference>
<organism evidence="5 6">
    <name type="scientific">Blastopirellula retiformator</name>
    <dbReference type="NCBI Taxonomy" id="2527970"/>
    <lineage>
        <taxon>Bacteria</taxon>
        <taxon>Pseudomonadati</taxon>
        <taxon>Planctomycetota</taxon>
        <taxon>Planctomycetia</taxon>
        <taxon>Pirellulales</taxon>
        <taxon>Pirellulaceae</taxon>
        <taxon>Blastopirellula</taxon>
    </lineage>
</organism>
<evidence type="ECO:0000313" key="6">
    <source>
        <dbReference type="Proteomes" id="UP000318878"/>
    </source>
</evidence>
<dbReference type="RefSeq" id="WP_146432003.1">
    <property type="nucleotide sequence ID" value="NZ_SJPF01000003.1"/>
</dbReference>
<comment type="similarity">
    <text evidence="1">Belongs to the P-Pant transferase superfamily. Gsp/Sfp/HetI/AcpT family.</text>
</comment>
<evidence type="ECO:0000256" key="1">
    <source>
        <dbReference type="ARBA" id="ARBA00010990"/>
    </source>
</evidence>
<evidence type="ECO:0000256" key="2">
    <source>
        <dbReference type="ARBA" id="ARBA00022679"/>
    </source>
</evidence>
<dbReference type="Gene3D" id="3.90.470.20">
    <property type="entry name" value="4'-phosphopantetheinyl transferase domain"/>
    <property type="match status" value="2"/>
</dbReference>
<evidence type="ECO:0000259" key="3">
    <source>
        <dbReference type="Pfam" id="PF01648"/>
    </source>
</evidence>
<dbReference type="EMBL" id="SJPF01000003">
    <property type="protein sequence ID" value="TWT32736.1"/>
    <property type="molecule type" value="Genomic_DNA"/>
</dbReference>
<dbReference type="GO" id="GO:0000287">
    <property type="term" value="F:magnesium ion binding"/>
    <property type="evidence" value="ECO:0007669"/>
    <property type="project" value="InterPro"/>
</dbReference>
<dbReference type="GO" id="GO:0005829">
    <property type="term" value="C:cytosol"/>
    <property type="evidence" value="ECO:0007669"/>
    <property type="project" value="TreeGrafter"/>
</dbReference>
<comment type="caution">
    <text evidence="5">The sequence shown here is derived from an EMBL/GenBank/DDBJ whole genome shotgun (WGS) entry which is preliminary data.</text>
</comment>
<dbReference type="InterPro" id="IPR050559">
    <property type="entry name" value="P-Pant_transferase_sf"/>
</dbReference>
<dbReference type="GO" id="GO:0019878">
    <property type="term" value="P:lysine biosynthetic process via aminoadipic acid"/>
    <property type="evidence" value="ECO:0007669"/>
    <property type="project" value="TreeGrafter"/>
</dbReference>
<proteinExistence type="inferred from homology"/>
<gene>
    <name evidence="5" type="primary">psf-1</name>
    <name evidence="5" type="ORF">Enr8_25420</name>
</gene>
<dbReference type="PANTHER" id="PTHR12215:SF10">
    <property type="entry name" value="L-AMINOADIPATE-SEMIALDEHYDE DEHYDROGENASE-PHOSPHOPANTETHEINYL TRANSFERASE"/>
    <property type="match status" value="1"/>
</dbReference>
<evidence type="ECO:0000259" key="4">
    <source>
        <dbReference type="Pfam" id="PF22624"/>
    </source>
</evidence>
<dbReference type="AlphaFoldDB" id="A0A5C5V2C2"/>
<feature type="domain" description="4'-phosphopantetheinyl transferase N-terminal" evidence="4">
    <location>
        <begin position="34"/>
        <end position="120"/>
    </location>
</feature>
<dbReference type="PANTHER" id="PTHR12215">
    <property type="entry name" value="PHOSPHOPANTETHEINE TRANSFERASE"/>
    <property type="match status" value="1"/>
</dbReference>
<dbReference type="OrthoDB" id="9808281at2"/>
<dbReference type="EC" id="2.7.8.-" evidence="5"/>
<dbReference type="InterPro" id="IPR037143">
    <property type="entry name" value="4-PPantetheinyl_Trfase_dom_sf"/>
</dbReference>
<sequence length="257" mass="28486">MIRLPEARGSRLAPLTGMSAEALHLWSIPLRAGKSQVAQLRAVLSASEREKADSFLLEAQTVRYTICRGAVRQILAEYLQLSPNQLALTTGEFGKPLLEHRDSIWFNVSHSGDLAVLAVSTIGEVGVDIEQVRQIRGLSRMIDRCLAPYERPEVLRLPSAEQDRQFLRYWTHKEAYLKTFGVGIRRPLEKLEIDLSAPPARRVIDHGDRSAQERSASITEFCPAEGYVGAISVCGSIPAEIAAQAWVGGRFRAQRVG</sequence>
<name>A0A5C5V2C2_9BACT</name>
<keyword evidence="2 5" id="KW-0808">Transferase</keyword>
<feature type="domain" description="4'-phosphopantetheinyl transferase" evidence="3">
    <location>
        <begin position="125"/>
        <end position="211"/>
    </location>
</feature>
<keyword evidence="6" id="KW-1185">Reference proteome</keyword>
<dbReference type="Pfam" id="PF22624">
    <property type="entry name" value="AASDHPPT_N"/>
    <property type="match status" value="1"/>
</dbReference>
<dbReference type="Proteomes" id="UP000318878">
    <property type="component" value="Unassembled WGS sequence"/>
</dbReference>